<accession>A0A251X604</accession>
<dbReference type="RefSeq" id="WP_086488540.1">
    <property type="nucleotide sequence ID" value="NZ_MSLT01000018.1"/>
</dbReference>
<dbReference type="PIRSF" id="PIRSF015283">
    <property type="entry name" value="Regulatory_RpfE"/>
    <property type="match status" value="1"/>
</dbReference>
<sequence>MIFPFSFKTHSDAPLILHWVISDLFIPETEALSQIRLPALEQLLSRAYIEPWPADDFFATISRLFDLNYQELPIAAVTRLDDKGDCENFYWLRADPVYLKADQDRLLLFDIDETFALEQAHADQLTQELTHYFTEENFIFSAVTPTRWYLRLNQDPEIQTTPLTRLIGNHIEPGMPKGKNARFWRKYFNEIQMLLHRSPINAQREMQGLLPINSVWFWGAGKIPTLTARPWVGVWSEDVLVRGLAQLSHTPVHPVPNNAKTGLAQLTAPGEYLLTTPAPCRSLDEYTNALHHLDQAWAAPLLSALKQGVIDTLLIYPCRARVFCLTRQRARHWWRKQQHWQQLSG</sequence>
<comment type="caution">
    <text evidence="1">The sequence shown here is derived from an EMBL/GenBank/DDBJ whole genome shotgun (WGS) entry which is preliminary data.</text>
</comment>
<reference evidence="1 2" key="1">
    <citation type="submission" date="2016-12" db="EMBL/GenBank/DDBJ databases">
        <title>Thioflexothrix psekupsii D3 genome sequencing and assembly.</title>
        <authorList>
            <person name="Fomenkov A."/>
            <person name="Vincze T."/>
            <person name="Grabovich M."/>
            <person name="Anton B.P."/>
            <person name="Dubinina G."/>
            <person name="Orlova M."/>
            <person name="Belousova E."/>
            <person name="Roberts R.J."/>
        </authorList>
    </citation>
    <scope>NUCLEOTIDE SEQUENCE [LARGE SCALE GENOMIC DNA]</scope>
    <source>
        <strain evidence="1">D3</strain>
    </source>
</reference>
<organism evidence="1 2">
    <name type="scientific">Thioflexithrix psekupsensis</name>
    <dbReference type="NCBI Taxonomy" id="1570016"/>
    <lineage>
        <taxon>Bacteria</taxon>
        <taxon>Pseudomonadati</taxon>
        <taxon>Pseudomonadota</taxon>
        <taxon>Gammaproteobacteria</taxon>
        <taxon>Thiotrichales</taxon>
        <taxon>Thioflexithrix</taxon>
    </lineage>
</organism>
<name>A0A251X604_9GAMM</name>
<evidence type="ECO:0000313" key="2">
    <source>
        <dbReference type="Proteomes" id="UP000194798"/>
    </source>
</evidence>
<dbReference type="Proteomes" id="UP000194798">
    <property type="component" value="Unassembled WGS sequence"/>
</dbReference>
<dbReference type="GO" id="GO:0004619">
    <property type="term" value="F:phosphoglycerate mutase activity"/>
    <property type="evidence" value="ECO:0007669"/>
    <property type="project" value="InterPro"/>
</dbReference>
<dbReference type="InterPro" id="IPR016631">
    <property type="entry name" value="Regulatory_RpfE"/>
</dbReference>
<proteinExistence type="predicted"/>
<evidence type="ECO:0008006" key="3">
    <source>
        <dbReference type="Google" id="ProtNLM"/>
    </source>
</evidence>
<dbReference type="EMBL" id="MSLT01000018">
    <property type="protein sequence ID" value="OUD13093.1"/>
    <property type="molecule type" value="Genomic_DNA"/>
</dbReference>
<protein>
    <recommendedName>
        <fullName evidence="3">Phosphoglycerate mutase</fullName>
    </recommendedName>
</protein>
<keyword evidence="2" id="KW-1185">Reference proteome</keyword>
<gene>
    <name evidence="1" type="ORF">TPSD3_10615</name>
</gene>
<evidence type="ECO:0000313" key="1">
    <source>
        <dbReference type="EMBL" id="OUD13093.1"/>
    </source>
</evidence>
<dbReference type="AlphaFoldDB" id="A0A251X604"/>